<organism evidence="1 2">
    <name type="scientific">Agathobacter rectalis</name>
    <dbReference type="NCBI Taxonomy" id="39491"/>
    <lineage>
        <taxon>Bacteria</taxon>
        <taxon>Bacillati</taxon>
        <taxon>Bacillota</taxon>
        <taxon>Clostridia</taxon>
        <taxon>Lachnospirales</taxon>
        <taxon>Lachnospiraceae</taxon>
        <taxon>Agathobacter</taxon>
    </lineage>
</organism>
<proteinExistence type="predicted"/>
<evidence type="ECO:0000313" key="1">
    <source>
        <dbReference type="EMBL" id="MSD27685.1"/>
    </source>
</evidence>
<sequence>MKILHKFYIGLVSAWKMFCAKVCAHGKLQVKWVNSIRGAFKTEVIGNGSITIGRFLMSRGPLYLKSVNDGKLTIGDDVFFNHNCSITCAEKVTIGNHCMFANNIVIIDHDHVIGGNGVTGELTARPVIIEDHVWCGANVTITKGVHIGSGAVIGANAVVVNDIEAHAIVAGVPAKRIK</sequence>
<name>A0A7X2SQL0_9FIRM</name>
<comment type="caution">
    <text evidence="1">The sequence shown here is derived from an EMBL/GenBank/DDBJ whole genome shotgun (WGS) entry which is preliminary data.</text>
</comment>
<dbReference type="RefSeq" id="WP_154268991.1">
    <property type="nucleotide sequence ID" value="NZ_AP031452.1"/>
</dbReference>
<evidence type="ECO:0008006" key="3">
    <source>
        <dbReference type="Google" id="ProtNLM"/>
    </source>
</evidence>
<dbReference type="Gene3D" id="2.160.10.10">
    <property type="entry name" value="Hexapeptide repeat proteins"/>
    <property type="match status" value="1"/>
</dbReference>
<dbReference type="Pfam" id="PF14602">
    <property type="entry name" value="Hexapep_2"/>
    <property type="match status" value="2"/>
</dbReference>
<dbReference type="CDD" id="cd04647">
    <property type="entry name" value="LbH_MAT_like"/>
    <property type="match status" value="1"/>
</dbReference>
<dbReference type="AlphaFoldDB" id="A0A7X2SQL0"/>
<dbReference type="InterPro" id="IPR051159">
    <property type="entry name" value="Hexapeptide_acetyltransf"/>
</dbReference>
<dbReference type="SUPFAM" id="SSF51161">
    <property type="entry name" value="Trimeric LpxA-like enzymes"/>
    <property type="match status" value="1"/>
</dbReference>
<gene>
    <name evidence="1" type="ORF">GKE44_11105</name>
</gene>
<dbReference type="PANTHER" id="PTHR23416">
    <property type="entry name" value="SIALIC ACID SYNTHASE-RELATED"/>
    <property type="match status" value="1"/>
</dbReference>
<dbReference type="PANTHER" id="PTHR23416:SF78">
    <property type="entry name" value="LIPOPOLYSACCHARIDE BIOSYNTHESIS O-ACETYL TRANSFERASE WBBJ-RELATED"/>
    <property type="match status" value="1"/>
</dbReference>
<accession>A0A7X2SQL0</accession>
<dbReference type="EMBL" id="WKQV01000017">
    <property type="protein sequence ID" value="MSD27685.1"/>
    <property type="molecule type" value="Genomic_DNA"/>
</dbReference>
<evidence type="ECO:0000313" key="2">
    <source>
        <dbReference type="Proteomes" id="UP000465607"/>
    </source>
</evidence>
<dbReference type="InterPro" id="IPR001451">
    <property type="entry name" value="Hexapep"/>
</dbReference>
<protein>
    <recommendedName>
        <fullName evidence="3">Acyltransferase</fullName>
    </recommendedName>
</protein>
<dbReference type="InterPro" id="IPR011004">
    <property type="entry name" value="Trimer_LpxA-like_sf"/>
</dbReference>
<dbReference type="Proteomes" id="UP000465607">
    <property type="component" value="Unassembled WGS sequence"/>
</dbReference>
<reference evidence="1 2" key="1">
    <citation type="journal article" date="2019" name="Nat. Med.">
        <title>A library of human gut bacterial isolates paired with longitudinal multiomics data enables mechanistic microbiome research.</title>
        <authorList>
            <person name="Poyet M."/>
            <person name="Groussin M."/>
            <person name="Gibbons S.M."/>
            <person name="Avila-Pacheco J."/>
            <person name="Jiang X."/>
            <person name="Kearney S.M."/>
            <person name="Perrotta A.R."/>
            <person name="Berdy B."/>
            <person name="Zhao S."/>
            <person name="Lieberman T.D."/>
            <person name="Swanson P.K."/>
            <person name="Smith M."/>
            <person name="Roesemann S."/>
            <person name="Alexander J.E."/>
            <person name="Rich S.A."/>
            <person name="Livny J."/>
            <person name="Vlamakis H."/>
            <person name="Clish C."/>
            <person name="Bullock K."/>
            <person name="Deik A."/>
            <person name="Scott J."/>
            <person name="Pierce K.A."/>
            <person name="Xavier R.J."/>
            <person name="Alm E.J."/>
        </authorList>
    </citation>
    <scope>NUCLEOTIDE SEQUENCE [LARGE SCALE GENOMIC DNA]</scope>
    <source>
        <strain evidence="1 2">BIOML-A5</strain>
    </source>
</reference>